<organism evidence="2 3">
    <name type="scientific">Sphingomonas abietis</name>
    <dbReference type="NCBI Taxonomy" id="3012344"/>
    <lineage>
        <taxon>Bacteria</taxon>
        <taxon>Pseudomonadati</taxon>
        <taxon>Pseudomonadota</taxon>
        <taxon>Alphaproteobacteria</taxon>
        <taxon>Sphingomonadales</taxon>
        <taxon>Sphingomonadaceae</taxon>
        <taxon>Sphingomonas</taxon>
    </lineage>
</organism>
<sequence>MMVPGHVLIDAEGHLLSCDQGFCDILRAEPASVVGRLVQDVTAPADREECAAAIARLRATRKPFQISKRFLRDDGSLVWVANSVSMIEGAVGPALIVATINPIVDTGEDRAPARLLSSAHFLVTCKNDRASICDVSLFPDTAWDAMLAAYIAEAEGRSIDVAALSAQLDISPVRAGRWIAILLRQGVIEIETRRADAYAPKSFRLTAAIHARLEDHLSRVDLQSQR</sequence>
<feature type="domain" description="PAS fold-3" evidence="1">
    <location>
        <begin position="16"/>
        <end position="87"/>
    </location>
</feature>
<dbReference type="InterPro" id="IPR035965">
    <property type="entry name" value="PAS-like_dom_sf"/>
</dbReference>
<dbReference type="Gene3D" id="3.30.450.20">
    <property type="entry name" value="PAS domain"/>
    <property type="match status" value="1"/>
</dbReference>
<dbReference type="InterPro" id="IPR000014">
    <property type="entry name" value="PAS"/>
</dbReference>
<evidence type="ECO:0000259" key="1">
    <source>
        <dbReference type="Pfam" id="PF08447"/>
    </source>
</evidence>
<reference evidence="2 3" key="1">
    <citation type="submission" date="2022-12" db="EMBL/GenBank/DDBJ databases">
        <title>Sphingomonas abieness sp. nov., an endophytic bacterium isolated from Abies koreana.</title>
        <authorList>
            <person name="Jiang L."/>
            <person name="Lee J."/>
        </authorList>
    </citation>
    <scope>NUCLEOTIDE SEQUENCE [LARGE SCALE GENOMIC DNA]</scope>
    <source>
        <strain evidence="3">PAMB 00755</strain>
    </source>
</reference>
<dbReference type="EMBL" id="CP115174">
    <property type="protein sequence ID" value="WBO21109.1"/>
    <property type="molecule type" value="Genomic_DNA"/>
</dbReference>
<proteinExistence type="predicted"/>
<protein>
    <submittedName>
        <fullName evidence="2">PAS domain S-box protein</fullName>
    </submittedName>
</protein>
<dbReference type="SUPFAM" id="SSF55785">
    <property type="entry name" value="PYP-like sensor domain (PAS domain)"/>
    <property type="match status" value="1"/>
</dbReference>
<dbReference type="InterPro" id="IPR013655">
    <property type="entry name" value="PAS_fold_3"/>
</dbReference>
<dbReference type="NCBIfam" id="TIGR00229">
    <property type="entry name" value="sensory_box"/>
    <property type="match status" value="1"/>
</dbReference>
<dbReference type="RefSeq" id="WP_270075758.1">
    <property type="nucleotide sequence ID" value="NZ_CP115174.1"/>
</dbReference>
<evidence type="ECO:0000313" key="2">
    <source>
        <dbReference type="EMBL" id="WBO21109.1"/>
    </source>
</evidence>
<dbReference type="Proteomes" id="UP001210865">
    <property type="component" value="Chromosome"/>
</dbReference>
<dbReference type="CDD" id="cd00130">
    <property type="entry name" value="PAS"/>
    <property type="match status" value="1"/>
</dbReference>
<evidence type="ECO:0000313" key="3">
    <source>
        <dbReference type="Proteomes" id="UP001210865"/>
    </source>
</evidence>
<name>A0ABY7NHZ8_9SPHN</name>
<gene>
    <name evidence="2" type="ORF">PBT88_12960</name>
</gene>
<accession>A0ABY7NHZ8</accession>
<keyword evidence="3" id="KW-1185">Reference proteome</keyword>
<dbReference type="Pfam" id="PF08447">
    <property type="entry name" value="PAS_3"/>
    <property type="match status" value="1"/>
</dbReference>